<reference evidence="4" key="1">
    <citation type="submission" date="2011-03" db="EMBL/GenBank/DDBJ databases">
        <title>Version 3 of the genome sequence of Otolemur garnettii (Bushbaby).</title>
        <authorList>
            <consortium name="The Broad Institute Genome Sequencing Platform"/>
            <person name="Di Palma F."/>
            <person name="Johnson J."/>
            <person name="Lander E.S."/>
            <person name="Lindblad-Toh K."/>
            <person name="Jaffe D.B."/>
            <person name="Gnerre S."/>
            <person name="MacCallum I."/>
            <person name="Przybylski D."/>
            <person name="Ribeiro F.J."/>
            <person name="Burton J.N."/>
            <person name="Walker B.J."/>
            <person name="Sharpe T."/>
            <person name="Hall G."/>
        </authorList>
    </citation>
    <scope>NUCLEOTIDE SEQUENCE [LARGE SCALE GENOMIC DNA]</scope>
</reference>
<feature type="transmembrane region" description="Helical" evidence="2">
    <location>
        <begin position="68"/>
        <end position="89"/>
    </location>
</feature>
<accession>H0XV03</accession>
<dbReference type="STRING" id="30611.ENSOGAP00000019945"/>
<dbReference type="Ensembl" id="ENSOGAT00000032707.1">
    <property type="protein sequence ID" value="ENSOGAP00000019945.1"/>
    <property type="gene ID" value="ENSOGAG00000032998.1"/>
</dbReference>
<dbReference type="InterPro" id="IPR029365">
    <property type="entry name" value="TMEM238"/>
</dbReference>
<protein>
    <recommendedName>
        <fullName evidence="5">Transmembrane protein 238 like</fullName>
    </recommendedName>
</protein>
<dbReference type="OMA" id="WYSANIE"/>
<dbReference type="PANTHER" id="PTHR28613:SF6">
    <property type="entry name" value="RIKEN CDNA A930007A09 GENE"/>
    <property type="match status" value="1"/>
</dbReference>
<sequence length="181" mass="21128">PACSPLCTRWRGQWEPMKLSVVPVNRARKRSGLGRWRHFFWLGVIFDAVGMAMVFTGVFINLVFYDMLVYLGCVIVFFSLLWWFSWYTANIEPLPEETMKRAAHLSYSALVRALRQSISHRYSIGGEVTTSFLRIPGLRRRPRRQRTLRRIPSPKMSTSDLVEKQLEKENREGDEAESVEE</sequence>
<keyword evidence="2" id="KW-0472">Membrane</keyword>
<dbReference type="PANTHER" id="PTHR28613">
    <property type="entry name" value="SI:CH211-232M10.4-RELATED"/>
    <property type="match status" value="1"/>
</dbReference>
<name>H0XV03_OTOGA</name>
<evidence type="ECO:0000256" key="1">
    <source>
        <dbReference type="SAM" id="MobiDB-lite"/>
    </source>
</evidence>
<organism evidence="3 4">
    <name type="scientific">Otolemur garnettii</name>
    <name type="common">Small-eared galago</name>
    <name type="synonym">Garnett's greater bushbaby</name>
    <dbReference type="NCBI Taxonomy" id="30611"/>
    <lineage>
        <taxon>Eukaryota</taxon>
        <taxon>Metazoa</taxon>
        <taxon>Chordata</taxon>
        <taxon>Craniata</taxon>
        <taxon>Vertebrata</taxon>
        <taxon>Euteleostomi</taxon>
        <taxon>Mammalia</taxon>
        <taxon>Eutheria</taxon>
        <taxon>Euarchontoglires</taxon>
        <taxon>Primates</taxon>
        <taxon>Strepsirrhini</taxon>
        <taxon>Lorisiformes</taxon>
        <taxon>Galagidae</taxon>
        <taxon>Otolemur</taxon>
    </lineage>
</organism>
<feature type="transmembrane region" description="Helical" evidence="2">
    <location>
        <begin position="39"/>
        <end position="62"/>
    </location>
</feature>
<evidence type="ECO:0000256" key="2">
    <source>
        <dbReference type="SAM" id="Phobius"/>
    </source>
</evidence>
<dbReference type="AlphaFoldDB" id="H0XV03"/>
<evidence type="ECO:0000313" key="3">
    <source>
        <dbReference type="Ensembl" id="ENSOGAP00000019945.1"/>
    </source>
</evidence>
<proteinExistence type="predicted"/>
<dbReference type="GeneTree" id="ENSGT00940000162720"/>
<dbReference type="eggNOG" id="ENOG502S2M1">
    <property type="taxonomic scope" value="Eukaryota"/>
</dbReference>
<dbReference type="Proteomes" id="UP000005225">
    <property type="component" value="Unassembled WGS sequence"/>
</dbReference>
<evidence type="ECO:0008006" key="5">
    <source>
        <dbReference type="Google" id="ProtNLM"/>
    </source>
</evidence>
<evidence type="ECO:0000313" key="4">
    <source>
        <dbReference type="Proteomes" id="UP000005225"/>
    </source>
</evidence>
<dbReference type="InParanoid" id="H0XV03"/>
<dbReference type="Pfam" id="PF15125">
    <property type="entry name" value="TMEM238"/>
    <property type="match status" value="1"/>
</dbReference>
<reference evidence="3" key="3">
    <citation type="submission" date="2025-09" db="UniProtKB">
        <authorList>
            <consortium name="Ensembl"/>
        </authorList>
    </citation>
    <scope>IDENTIFICATION</scope>
</reference>
<keyword evidence="2" id="KW-1133">Transmembrane helix</keyword>
<keyword evidence="4" id="KW-1185">Reference proteome</keyword>
<dbReference type="EMBL" id="AAQR03077681">
    <property type="status" value="NOT_ANNOTATED_CDS"/>
    <property type="molecule type" value="Genomic_DNA"/>
</dbReference>
<dbReference type="HOGENOM" id="CLU_127999_0_0_1"/>
<feature type="compositionally biased region" description="Basic and acidic residues" evidence="1">
    <location>
        <begin position="161"/>
        <end position="173"/>
    </location>
</feature>
<feature type="region of interest" description="Disordered" evidence="1">
    <location>
        <begin position="149"/>
        <end position="181"/>
    </location>
</feature>
<reference evidence="3" key="2">
    <citation type="submission" date="2025-08" db="UniProtKB">
        <authorList>
            <consortium name="Ensembl"/>
        </authorList>
    </citation>
    <scope>IDENTIFICATION</scope>
</reference>
<keyword evidence="2" id="KW-0812">Transmembrane</keyword>